<dbReference type="EMBL" id="LJGW01000291">
    <property type="protein sequence ID" value="OEV10564.1"/>
    <property type="molecule type" value="Genomic_DNA"/>
</dbReference>
<name>A0A1E7L312_9ACTN</name>
<gene>
    <name evidence="2" type="ORF">AN218_17065</name>
</gene>
<dbReference type="Proteomes" id="UP000176005">
    <property type="component" value="Unassembled WGS sequence"/>
</dbReference>
<reference evidence="2 3" key="1">
    <citation type="journal article" date="2016" name="Front. Microbiol.">
        <title>Comparative Genomics Analysis of Streptomyces Species Reveals Their Adaptation to the Marine Environment and Their Diversity at the Genomic Level.</title>
        <authorList>
            <person name="Tian X."/>
            <person name="Zhang Z."/>
            <person name="Yang T."/>
            <person name="Chen M."/>
            <person name="Li J."/>
            <person name="Chen F."/>
            <person name="Yang J."/>
            <person name="Li W."/>
            <person name="Zhang B."/>
            <person name="Zhang Z."/>
            <person name="Wu J."/>
            <person name="Zhang C."/>
            <person name="Long L."/>
            <person name="Xiao J."/>
        </authorList>
    </citation>
    <scope>NUCLEOTIDE SEQUENCE [LARGE SCALE GENOMIC DNA]</scope>
    <source>
        <strain evidence="2 3">SCSIO 10429</strain>
    </source>
</reference>
<dbReference type="AlphaFoldDB" id="A0A1E7L312"/>
<protein>
    <submittedName>
        <fullName evidence="2">Uncharacterized protein</fullName>
    </submittedName>
</protein>
<proteinExistence type="predicted"/>
<accession>A0A1E7L312</accession>
<comment type="caution">
    <text evidence="2">The sequence shown here is derived from an EMBL/GenBank/DDBJ whole genome shotgun (WGS) entry which is preliminary data.</text>
</comment>
<keyword evidence="3" id="KW-1185">Reference proteome</keyword>
<sequence length="301" mass="31907">MPSTATRPVLLQPLSRGLEISDGGTNCWFDLLLLRGVVDLFDEVRQLPSNTAGLILRRALEGQGDAFGGVLDVFVSGDAASGAGIVDVGDEPFRDVIEKIGPVDGEGAGLLVLAVFGEGHEPLGSLLALPEGLDAVSDRGARAKSFGFAELAGAQVVGEAAYVQASFEADQVQLDETAEVERVDEVLLDVRGGLLRAFRCLQFAGVEAEVLQKREQILTSGKSCGVVGVPSVECGDQVVTVDVAWDGIRFTHEAILPSSDSPRTREEMPDATEDLSRQGPELGTEIFSGQRKDPLKPFVAY</sequence>
<evidence type="ECO:0000313" key="2">
    <source>
        <dbReference type="EMBL" id="OEV10564.1"/>
    </source>
</evidence>
<evidence type="ECO:0000313" key="3">
    <source>
        <dbReference type="Proteomes" id="UP000176005"/>
    </source>
</evidence>
<evidence type="ECO:0000256" key="1">
    <source>
        <dbReference type="SAM" id="MobiDB-lite"/>
    </source>
</evidence>
<organism evidence="2 3">
    <name type="scientific">Streptomyces nanshensis</name>
    <dbReference type="NCBI Taxonomy" id="518642"/>
    <lineage>
        <taxon>Bacteria</taxon>
        <taxon>Bacillati</taxon>
        <taxon>Actinomycetota</taxon>
        <taxon>Actinomycetes</taxon>
        <taxon>Kitasatosporales</taxon>
        <taxon>Streptomycetaceae</taxon>
        <taxon>Streptomyces</taxon>
    </lineage>
</organism>
<feature type="region of interest" description="Disordered" evidence="1">
    <location>
        <begin position="257"/>
        <end position="301"/>
    </location>
</feature>